<feature type="chain" id="PRO_5046280153" evidence="3">
    <location>
        <begin position="31"/>
        <end position="421"/>
    </location>
</feature>
<dbReference type="EMBL" id="JBHRYR010000005">
    <property type="protein sequence ID" value="MFC3854128.1"/>
    <property type="molecule type" value="Genomic_DNA"/>
</dbReference>
<organism evidence="4 5">
    <name type="scientific">Saccharospirillum mangrovi</name>
    <dbReference type="NCBI Taxonomy" id="2161747"/>
    <lineage>
        <taxon>Bacteria</taxon>
        <taxon>Pseudomonadati</taxon>
        <taxon>Pseudomonadota</taxon>
        <taxon>Gammaproteobacteria</taxon>
        <taxon>Oceanospirillales</taxon>
        <taxon>Saccharospirillaceae</taxon>
        <taxon>Saccharospirillum</taxon>
    </lineage>
</organism>
<sequence>MKLLKGSIATAVAVVTLGSAVFTSAQVASAETALNAYTWRPQDRALWDYINSNNLIDGVTVRLDVTPEDYESKLRIDMQSNRPDLFFAKAGAPWLSSWIDAGVIAPVADYDINLDVYGEAALGGFTGSDGVIYSVPVGMEMQAILYNKGVFAQYGINEPRTLSELQAAFNTFKSNGVVPMHVDGRDGWYLNQVLNEVLTAGFASDAWTQGVITGEACFTDSEYVNALAQLDQWRSDGYLNRNPLADDYGAMRTEVALGSSAMMIDGIWSAGPGSPMFDIEPGLEIGIMPIPGGKVYGFPDFGLAANPNSDQQDAIAKVMQFVSTPQFAQLYAERVGLPASNHSINVDDARISRAAELMASNNVAANPFFVFDLNANEPTYQTLSAEQLQRLLAGQVTPEQAAAAIQAGLNSWGYVGAANCR</sequence>
<comment type="similarity">
    <text evidence="2">Belongs to the bacterial solute-binding protein 1 family.</text>
</comment>
<dbReference type="InterPro" id="IPR006059">
    <property type="entry name" value="SBP"/>
</dbReference>
<dbReference type="PANTHER" id="PTHR43649">
    <property type="entry name" value="ARABINOSE-BINDING PROTEIN-RELATED"/>
    <property type="match status" value="1"/>
</dbReference>
<dbReference type="InterPro" id="IPR050490">
    <property type="entry name" value="Bact_solute-bd_prot1"/>
</dbReference>
<dbReference type="Pfam" id="PF01547">
    <property type="entry name" value="SBP_bac_1"/>
    <property type="match status" value="1"/>
</dbReference>
<feature type="signal peptide" evidence="3">
    <location>
        <begin position="1"/>
        <end position="30"/>
    </location>
</feature>
<evidence type="ECO:0000256" key="3">
    <source>
        <dbReference type="SAM" id="SignalP"/>
    </source>
</evidence>
<dbReference type="Gene3D" id="3.40.190.10">
    <property type="entry name" value="Periplasmic binding protein-like II"/>
    <property type="match status" value="2"/>
</dbReference>
<comment type="subcellular location">
    <subcellularLocation>
        <location evidence="1">Periplasm</location>
    </subcellularLocation>
</comment>
<evidence type="ECO:0000313" key="4">
    <source>
        <dbReference type="EMBL" id="MFC3854128.1"/>
    </source>
</evidence>
<protein>
    <submittedName>
        <fullName evidence="4">Extracellular solute-binding protein</fullName>
    </submittedName>
</protein>
<accession>A0ABV8A3F8</accession>
<evidence type="ECO:0000313" key="5">
    <source>
        <dbReference type="Proteomes" id="UP001595617"/>
    </source>
</evidence>
<gene>
    <name evidence="4" type="ORF">ACFOOG_14895</name>
</gene>
<proteinExistence type="inferred from homology"/>
<keyword evidence="5" id="KW-1185">Reference proteome</keyword>
<dbReference type="Proteomes" id="UP001595617">
    <property type="component" value="Unassembled WGS sequence"/>
</dbReference>
<evidence type="ECO:0000256" key="2">
    <source>
        <dbReference type="ARBA" id="ARBA00008520"/>
    </source>
</evidence>
<name>A0ABV8A3F8_9GAMM</name>
<evidence type="ECO:0000256" key="1">
    <source>
        <dbReference type="ARBA" id="ARBA00004418"/>
    </source>
</evidence>
<comment type="caution">
    <text evidence="4">The sequence shown here is derived from an EMBL/GenBank/DDBJ whole genome shotgun (WGS) entry which is preliminary data.</text>
</comment>
<dbReference type="RefSeq" id="WP_380698107.1">
    <property type="nucleotide sequence ID" value="NZ_JBHRYR010000005.1"/>
</dbReference>
<keyword evidence="3" id="KW-0732">Signal</keyword>
<dbReference type="SUPFAM" id="SSF53850">
    <property type="entry name" value="Periplasmic binding protein-like II"/>
    <property type="match status" value="1"/>
</dbReference>
<reference evidence="5" key="1">
    <citation type="journal article" date="2019" name="Int. J. Syst. Evol. Microbiol.">
        <title>The Global Catalogue of Microorganisms (GCM) 10K type strain sequencing project: providing services to taxonomists for standard genome sequencing and annotation.</title>
        <authorList>
            <consortium name="The Broad Institute Genomics Platform"/>
            <consortium name="The Broad Institute Genome Sequencing Center for Infectious Disease"/>
            <person name="Wu L."/>
            <person name="Ma J."/>
        </authorList>
    </citation>
    <scope>NUCLEOTIDE SEQUENCE [LARGE SCALE GENOMIC DNA]</scope>
    <source>
        <strain evidence="5">IBRC 10765</strain>
    </source>
</reference>